<feature type="compositionally biased region" description="Polar residues" evidence="2">
    <location>
        <begin position="863"/>
        <end position="878"/>
    </location>
</feature>
<dbReference type="RefSeq" id="XP_005102140.2">
    <property type="nucleotide sequence ID" value="XM_005102083.3"/>
</dbReference>
<feature type="compositionally biased region" description="Low complexity" evidence="2">
    <location>
        <begin position="1164"/>
        <end position="1174"/>
    </location>
</feature>
<sequence length="1676" mass="184337">MSCNNNNKTTSQRKELCINIMRQPKYRLSPNEVERLVKEETEQRRKLRIVQVREQAKTNAAKVRNDVRREKSRLLNNMASEIKGQLEAEKGEKVRKLEEKYENTLRTIGEGHREVHLRGDGQNRAEWRKKQKEAELAAHERFKVALEREKKEAEEREFKEKEHIYARQAALEKERERAAEIASLPAPPPDISVELEKSQKKAIPMVDMKAFATTHYHIPDYHVVKAAHEEQEMYDAKSLAKETDLKLRQDLKERRRALHEQAERARIRGNQALKTEILKHDLGDMLHDLSLLQRKDRRRRQNVVADLPKQVFIPPERCMEERDERELEMERRFDEIYMQQHKLEANQVRSFDVSDYPSGLESSGETSLDVGASRLAEQIPLSRINPAVRELSRQPASEDGSSVKPPDTVLKQLLTRIKEQRSGSGAGGKRPGLSVPWDGGGGGGDAAGDSLSARSGESRAEWQRAPAHQEVPKGLEEKTPEHSAIDLGFSPDGISSSLSGADSVAMDNNERMIEELRRRIELIESEKARVSQQYKSQVDKLTSVMSPFGGEDLAESTLREVDIDTTHESEASGKGGRSATGELSEREMFTRVLPPEVMSPDDLANAAANLRPITGILKGVKNTQYELMTSNGFLPVPETYGVHKTDDDDSIENKESRRGLTTDLDHVGDCKSFDKMQGLDFGQGLAQGEYGMGHVDRYDDSLTPSLPSQLPAGFSLKVGLNTLSNQPLVSRGTQGEALEFGRTQPGLSAQAQWLGSSGPRIGTSGDPDLSRKVREYQENARQRQLNLDEETLRKVREYQQRLLDTDAQRKQMLSDIRADIEQRRGELFSSQASSLSRASQKMYQTLAEQGQQTVKQQGEDAISQRQDALSSGKSSNLSVRYDPKTWEPIKPFIADERTQGKGLVSPRKDADAVTSDILQRDPHKDVDFSSQWAEGIISRSGRAGSTDKIRKSLIFDDLERSGIQSPATSWKDVLNETSATANESHLVSSEEDRGSPILATSGSAGRPESSEDKSNNSVTGSSSLNGSVLVARAEERRLGFERRQQELREQLEEIQQQKDSILKRYQDGQRALQRQQEELRSKLSHATSQDATQAGEPSAEQQRIRKKLAEVNSQLGIDPPSYSHRREKDGKNDEGAVKSLKGLRSTEEGNSSRGSDGGTGSSGSVGVADVSSESYLEEISYQRINSPPPAGQEDKALPSSAFTRLSSSDTAGRRDLSFPMVKPSSESATDARLQTWASVLLSSSSSTDSQGAVLEKKVGKLPQTMGFSTGATEANRFSRTSVEEKADASDCRDDDFWSKQREAVQSVSHSQTVDVSKGAQITDSQSSLSSGPWSQVLMEHRPHELSTILEVDTPTSSAKGSVVSRSAATSHSQGQTQGAVSVRTSSSQSLSSAGSQQDLGLSSFLHGGHTSGARMDVFPDLPYTFPQGTAAAALSQGGTGGAYDLSGQKNTPTELPQTGPTHRAKRSLDFSSQEVPARSLLGEYPELTADEDIFHTPMPALVELTPLKTAAKIRESVEADKEKSSVFAGSPGGLVSSGCEASVDTDNSSLQVSGYSEYLRGYKTLQADAASDDLETTDLSLTLSADPLRVTEKKEEEDIRDVGSAGAYRHNPSLQVRGESGVGVSQHQGLTSGLSLRQEISDTCDTTDPFDLHGSLPSMSLTEVSISSEEAENHED</sequence>
<feature type="region of interest" description="Disordered" evidence="2">
    <location>
        <begin position="564"/>
        <end position="584"/>
    </location>
</feature>
<feature type="region of interest" description="Disordered" evidence="2">
    <location>
        <begin position="1263"/>
        <end position="1332"/>
    </location>
</feature>
<evidence type="ECO:0000256" key="2">
    <source>
        <dbReference type="SAM" id="MobiDB-lite"/>
    </source>
</evidence>
<feature type="region of interest" description="Disordered" evidence="2">
    <location>
        <begin position="1592"/>
        <end position="1676"/>
    </location>
</feature>
<feature type="coiled-coil region" evidence="1">
    <location>
        <begin position="129"/>
        <end position="163"/>
    </location>
</feature>
<feature type="coiled-coil region" evidence="1">
    <location>
        <begin position="506"/>
        <end position="533"/>
    </location>
</feature>
<feature type="compositionally biased region" description="Basic and acidic residues" evidence="2">
    <location>
        <begin position="470"/>
        <end position="484"/>
    </location>
</feature>
<evidence type="ECO:0000313" key="3">
    <source>
        <dbReference type="Proteomes" id="UP000694888"/>
    </source>
</evidence>
<feature type="region of interest" description="Disordered" evidence="2">
    <location>
        <begin position="1066"/>
        <end position="1229"/>
    </location>
</feature>
<feature type="compositionally biased region" description="Polar residues" evidence="2">
    <location>
        <begin position="1657"/>
        <end position="1668"/>
    </location>
</feature>
<organism evidence="3 4">
    <name type="scientific">Aplysia californica</name>
    <name type="common">California sea hare</name>
    <dbReference type="NCBI Taxonomy" id="6500"/>
    <lineage>
        <taxon>Eukaryota</taxon>
        <taxon>Metazoa</taxon>
        <taxon>Spiralia</taxon>
        <taxon>Lophotrochozoa</taxon>
        <taxon>Mollusca</taxon>
        <taxon>Gastropoda</taxon>
        <taxon>Heterobranchia</taxon>
        <taxon>Euthyneura</taxon>
        <taxon>Tectipleura</taxon>
        <taxon>Aplysiida</taxon>
        <taxon>Aplysioidea</taxon>
        <taxon>Aplysiidae</taxon>
        <taxon>Aplysia</taxon>
    </lineage>
</organism>
<feature type="compositionally biased region" description="Basic and acidic residues" evidence="2">
    <location>
        <begin position="1281"/>
        <end position="1302"/>
    </location>
</feature>
<gene>
    <name evidence="4" type="primary">LOC101856585</name>
</gene>
<protein>
    <submittedName>
        <fullName evidence="4">Uncharacterized protein LOC101856585</fullName>
    </submittedName>
</protein>
<reference evidence="4" key="1">
    <citation type="submission" date="2025-08" db="UniProtKB">
        <authorList>
            <consortium name="RefSeq"/>
        </authorList>
    </citation>
    <scope>IDENTIFICATION</scope>
</reference>
<name>A0ABM0JV00_APLCA</name>
<feature type="compositionally biased region" description="Polar residues" evidence="2">
    <location>
        <begin position="1623"/>
        <end position="1635"/>
    </location>
</feature>
<feature type="region of interest" description="Disordered" evidence="2">
    <location>
        <begin position="839"/>
        <end position="881"/>
    </location>
</feature>
<feature type="region of interest" description="Disordered" evidence="2">
    <location>
        <begin position="981"/>
        <end position="1023"/>
    </location>
</feature>
<feature type="compositionally biased region" description="Basic and acidic residues" evidence="2">
    <location>
        <begin position="1124"/>
        <end position="1136"/>
    </location>
</feature>
<feature type="region of interest" description="Disordered" evidence="2">
    <location>
        <begin position="1350"/>
        <end position="1398"/>
    </location>
</feature>
<dbReference type="GeneID" id="101856585"/>
<feature type="compositionally biased region" description="Low complexity" evidence="2">
    <location>
        <begin position="1385"/>
        <end position="1398"/>
    </location>
</feature>
<feature type="compositionally biased region" description="Polar residues" evidence="2">
    <location>
        <begin position="1447"/>
        <end position="1460"/>
    </location>
</feature>
<keyword evidence="1" id="KW-0175">Coiled coil</keyword>
<feature type="compositionally biased region" description="Basic and acidic residues" evidence="2">
    <location>
        <begin position="1592"/>
        <end position="1601"/>
    </location>
</feature>
<feature type="compositionally biased region" description="Polar residues" evidence="2">
    <location>
        <begin position="1200"/>
        <end position="1210"/>
    </location>
</feature>
<feature type="compositionally biased region" description="Polar residues" evidence="2">
    <location>
        <begin position="1265"/>
        <end position="1280"/>
    </location>
</feature>
<feature type="region of interest" description="Disordered" evidence="2">
    <location>
        <begin position="386"/>
        <end position="506"/>
    </location>
</feature>
<accession>A0ABM0JV00</accession>
<evidence type="ECO:0000313" key="4">
    <source>
        <dbReference type="RefSeq" id="XP_005102140.2"/>
    </source>
</evidence>
<evidence type="ECO:0000256" key="1">
    <source>
        <dbReference type="SAM" id="Coils"/>
    </source>
</evidence>
<dbReference type="Proteomes" id="UP000694888">
    <property type="component" value="Unplaced"/>
</dbReference>
<feature type="region of interest" description="Disordered" evidence="2">
    <location>
        <begin position="1441"/>
        <end position="1472"/>
    </location>
</feature>
<keyword evidence="3" id="KW-1185">Reference proteome</keyword>
<feature type="compositionally biased region" description="Polar residues" evidence="2">
    <location>
        <begin position="1303"/>
        <end position="1323"/>
    </location>
</feature>
<feature type="compositionally biased region" description="Polar residues" evidence="2">
    <location>
        <begin position="1353"/>
        <end position="1384"/>
    </location>
</feature>
<feature type="compositionally biased region" description="Polar residues" evidence="2">
    <location>
        <begin position="841"/>
        <end position="856"/>
    </location>
</feature>
<proteinExistence type="predicted"/>